<reference evidence="2 3" key="1">
    <citation type="submission" date="2020-08" db="EMBL/GenBank/DDBJ databases">
        <title>Genomic Encyclopedia of Type Strains, Phase IV (KMG-IV): sequencing the most valuable type-strain genomes for metagenomic binning, comparative biology and taxonomic classification.</title>
        <authorList>
            <person name="Goeker M."/>
        </authorList>
    </citation>
    <scope>NUCLEOTIDE SEQUENCE [LARGE SCALE GENOMIC DNA]</scope>
    <source>
        <strain evidence="2 3">DSM 7465</strain>
    </source>
</reference>
<comment type="caution">
    <text evidence="2">The sequence shown here is derived from an EMBL/GenBank/DDBJ whole genome shotgun (WGS) entry which is preliminary data.</text>
</comment>
<evidence type="ECO:0000256" key="1">
    <source>
        <dbReference type="SAM" id="MobiDB-lite"/>
    </source>
</evidence>
<dbReference type="InterPro" id="IPR018684">
    <property type="entry name" value="DUF2171"/>
</dbReference>
<dbReference type="NCBIfam" id="NF033157">
    <property type="entry name" value="SWFGD_domain"/>
    <property type="match status" value="1"/>
</dbReference>
<dbReference type="RefSeq" id="WP_184473901.1">
    <property type="nucleotide sequence ID" value="NZ_JACHOV010000001.1"/>
</dbReference>
<feature type="region of interest" description="Disordered" evidence="1">
    <location>
        <begin position="1"/>
        <end position="51"/>
    </location>
</feature>
<protein>
    <recommendedName>
        <fullName evidence="4">DUF2171 domain-containing protein</fullName>
    </recommendedName>
</protein>
<dbReference type="Proteomes" id="UP000575068">
    <property type="component" value="Unassembled WGS sequence"/>
</dbReference>
<dbReference type="InterPro" id="IPR047800">
    <property type="entry name" value="SWFGD_dom"/>
</dbReference>
<dbReference type="Pfam" id="PF09939">
    <property type="entry name" value="DUF2171"/>
    <property type="match status" value="1"/>
</dbReference>
<sequence length="252" mass="29212">MGHADFESRRHLRRRQDLRGDPFRGPGKTAVPPSQEEADAPPQGYNFETRSFFDRVGDEVRSWFGDEEAERRRQYDEQMHHSYLETYRVGFASAGGAAGPREFGPMTYPQTGALSSRPPRPFIEHDREFDLEYQVWRERQMAGLDREYQEYRKERQQQFEESFNDWREKRSAQRGCLESVAPHMEVVGSDGVHVGTVDGVRDDAVVLTRTDPAAGGTHHSIPSRWIDRVEDKLILTLPADQARTEWRDETDQ</sequence>
<evidence type="ECO:0000313" key="3">
    <source>
        <dbReference type="Proteomes" id="UP000575068"/>
    </source>
</evidence>
<dbReference type="AlphaFoldDB" id="A0A840HQC4"/>
<accession>A0A840HQC4</accession>
<evidence type="ECO:0000313" key="2">
    <source>
        <dbReference type="EMBL" id="MBB4640063.1"/>
    </source>
</evidence>
<organism evidence="2 3">
    <name type="scientific">Rhizorhapis suberifaciens</name>
    <name type="common">corky root of lettuce</name>
    <dbReference type="NCBI Taxonomy" id="13656"/>
    <lineage>
        <taxon>Bacteria</taxon>
        <taxon>Pseudomonadati</taxon>
        <taxon>Pseudomonadota</taxon>
        <taxon>Alphaproteobacteria</taxon>
        <taxon>Sphingomonadales</taxon>
        <taxon>Sphingomonadaceae</taxon>
        <taxon>Rhizorhapis</taxon>
    </lineage>
</organism>
<evidence type="ECO:0008006" key="4">
    <source>
        <dbReference type="Google" id="ProtNLM"/>
    </source>
</evidence>
<feature type="compositionally biased region" description="Basic and acidic residues" evidence="1">
    <location>
        <begin position="1"/>
        <end position="22"/>
    </location>
</feature>
<name>A0A840HQC4_9SPHN</name>
<keyword evidence="3" id="KW-1185">Reference proteome</keyword>
<gene>
    <name evidence="2" type="ORF">HNQ99_000343</name>
</gene>
<dbReference type="EMBL" id="JACHOV010000001">
    <property type="protein sequence ID" value="MBB4640063.1"/>
    <property type="molecule type" value="Genomic_DNA"/>
</dbReference>
<proteinExistence type="predicted"/>